<sequence length="106" mass="11920">MQPLQLYDPFKKPTSIQVHNLVAENTIAKEGLYFGDVDYETVPPAMNVNLHRYCRGIRFLLTSPSVFMNESGRLLACCHQIYNGCLDALGSAPVIHHGDEYVSKFC</sequence>
<evidence type="ECO:0000313" key="1">
    <source>
        <dbReference type="EMBL" id="GBE80367.1"/>
    </source>
</evidence>
<evidence type="ECO:0000313" key="2">
    <source>
        <dbReference type="Proteomes" id="UP000287166"/>
    </source>
</evidence>
<name>A0A401GDX7_9APHY</name>
<dbReference type="InParanoid" id="A0A401GDX7"/>
<organism evidence="1 2">
    <name type="scientific">Sparassis crispa</name>
    <dbReference type="NCBI Taxonomy" id="139825"/>
    <lineage>
        <taxon>Eukaryota</taxon>
        <taxon>Fungi</taxon>
        <taxon>Dikarya</taxon>
        <taxon>Basidiomycota</taxon>
        <taxon>Agaricomycotina</taxon>
        <taxon>Agaricomycetes</taxon>
        <taxon>Polyporales</taxon>
        <taxon>Sparassidaceae</taxon>
        <taxon>Sparassis</taxon>
    </lineage>
</organism>
<keyword evidence="2" id="KW-1185">Reference proteome</keyword>
<dbReference type="GeneID" id="38777284"/>
<gene>
    <name evidence="1" type="ORF">SCP_0300820</name>
</gene>
<comment type="caution">
    <text evidence="1">The sequence shown here is derived from an EMBL/GenBank/DDBJ whole genome shotgun (WGS) entry which is preliminary data.</text>
</comment>
<protein>
    <submittedName>
        <fullName evidence="1">Uncharacterized protein</fullName>
    </submittedName>
</protein>
<accession>A0A401GDX7</accession>
<proteinExistence type="predicted"/>
<dbReference type="AlphaFoldDB" id="A0A401GDX7"/>
<dbReference type="EMBL" id="BFAD01000003">
    <property type="protein sequence ID" value="GBE80367.1"/>
    <property type="molecule type" value="Genomic_DNA"/>
</dbReference>
<dbReference type="RefSeq" id="XP_027611280.1">
    <property type="nucleotide sequence ID" value="XM_027755479.1"/>
</dbReference>
<dbReference type="Proteomes" id="UP000287166">
    <property type="component" value="Unassembled WGS sequence"/>
</dbReference>
<reference evidence="1 2" key="1">
    <citation type="journal article" date="2018" name="Sci. Rep.">
        <title>Genome sequence of the cauliflower mushroom Sparassis crispa (Hanabiratake) and its association with beneficial usage.</title>
        <authorList>
            <person name="Kiyama R."/>
            <person name="Furutani Y."/>
            <person name="Kawaguchi K."/>
            <person name="Nakanishi T."/>
        </authorList>
    </citation>
    <scope>NUCLEOTIDE SEQUENCE [LARGE SCALE GENOMIC DNA]</scope>
</reference>